<evidence type="ECO:0000313" key="3">
    <source>
        <dbReference type="EMBL" id="PWU43513.1"/>
    </source>
</evidence>
<keyword evidence="2" id="KW-0812">Transmembrane</keyword>
<dbReference type="AlphaFoldDB" id="A0A317JWP8"/>
<feature type="compositionally biased region" description="Pro residues" evidence="1">
    <location>
        <begin position="84"/>
        <end position="94"/>
    </location>
</feature>
<feature type="transmembrane region" description="Helical" evidence="2">
    <location>
        <begin position="218"/>
        <end position="236"/>
    </location>
</feature>
<gene>
    <name evidence="3" type="ORF">DLJ46_31015</name>
</gene>
<keyword evidence="2" id="KW-0472">Membrane</keyword>
<evidence type="ECO:0000256" key="2">
    <source>
        <dbReference type="SAM" id="Phobius"/>
    </source>
</evidence>
<keyword evidence="4" id="KW-1185">Reference proteome</keyword>
<evidence type="ECO:0000256" key="1">
    <source>
        <dbReference type="SAM" id="MobiDB-lite"/>
    </source>
</evidence>
<evidence type="ECO:0000313" key="4">
    <source>
        <dbReference type="Proteomes" id="UP000245683"/>
    </source>
</evidence>
<protein>
    <submittedName>
        <fullName evidence="3">Uncharacterized protein</fullName>
    </submittedName>
</protein>
<accession>A0A317JWP8</accession>
<dbReference type="Proteomes" id="UP000245683">
    <property type="component" value="Unassembled WGS sequence"/>
</dbReference>
<organism evidence="3 4">
    <name type="scientific">Micromonospora globispora</name>
    <dbReference type="NCBI Taxonomy" id="1450148"/>
    <lineage>
        <taxon>Bacteria</taxon>
        <taxon>Bacillati</taxon>
        <taxon>Actinomycetota</taxon>
        <taxon>Actinomycetes</taxon>
        <taxon>Micromonosporales</taxon>
        <taxon>Micromonosporaceae</taxon>
        <taxon>Micromonospora</taxon>
    </lineage>
</organism>
<comment type="caution">
    <text evidence="3">The sequence shown here is derived from an EMBL/GenBank/DDBJ whole genome shotgun (WGS) entry which is preliminary data.</text>
</comment>
<name>A0A317JWP8_9ACTN</name>
<dbReference type="EMBL" id="QGSV01000435">
    <property type="protein sequence ID" value="PWU43513.1"/>
    <property type="molecule type" value="Genomic_DNA"/>
</dbReference>
<keyword evidence="2" id="KW-1133">Transmembrane helix</keyword>
<reference evidence="4" key="1">
    <citation type="submission" date="2018-05" db="EMBL/GenBank/DDBJ databases">
        <title>Micromonospora globispora sp. nov. and Micromonospora rugosa sp. nov., isolated from marine sediment.</title>
        <authorList>
            <person name="Carro L."/>
            <person name="Aysel V."/>
            <person name="Cetin D."/>
            <person name="Igual J.M."/>
            <person name="Klenk H.-P."/>
            <person name="Trujillo M.E."/>
            <person name="Sahin N."/>
        </authorList>
    </citation>
    <scope>NUCLEOTIDE SEQUENCE [LARGE SCALE GENOMIC DNA]</scope>
    <source>
        <strain evidence="4">S2904</strain>
    </source>
</reference>
<proteinExistence type="predicted"/>
<sequence length="244" mass="26023">MRWARRENARRRRAHEDAIEAWCLRGIRLQRLRAAAEDHPSIRPALPVDLAHDETVVAVQPSTGLLTVPRHADLPGAQLSAIPPAQPESAPPLPEGSRVTEAGTAVVTDRRVILVGRKHTRQWTYAELSGLTHHPTVPVTLLHGPTGALVAGLRVPRGAAARFRLRLTMAYADATGQRNGVLARLDKAVAANRQTRPPAAVLVSAASAPAYARLTRPVVAAASAALIAVVAFAATIDSDPAHRP</sequence>
<feature type="region of interest" description="Disordered" evidence="1">
    <location>
        <begin position="76"/>
        <end position="100"/>
    </location>
</feature>
<feature type="non-terminal residue" evidence="3">
    <location>
        <position position="244"/>
    </location>
</feature>